<comment type="subcellular location">
    <subcellularLocation>
        <location evidence="1 8">Cell membrane</location>
        <topology evidence="1 8">Multi-pass membrane protein</topology>
    </subcellularLocation>
</comment>
<feature type="domain" description="ABC transmembrane type-1" evidence="9">
    <location>
        <begin position="19"/>
        <end position="207"/>
    </location>
</feature>
<feature type="transmembrane region" description="Helical" evidence="8">
    <location>
        <begin position="81"/>
        <end position="102"/>
    </location>
</feature>
<dbReference type="InterPro" id="IPR035906">
    <property type="entry name" value="MetI-like_sf"/>
</dbReference>
<feature type="transmembrane region" description="Helical" evidence="8">
    <location>
        <begin position="144"/>
        <end position="168"/>
    </location>
</feature>
<keyword evidence="11" id="KW-1185">Reference proteome</keyword>
<evidence type="ECO:0000256" key="6">
    <source>
        <dbReference type="ARBA" id="ARBA00022989"/>
    </source>
</evidence>
<keyword evidence="2 8" id="KW-0813">Transport</keyword>
<dbReference type="EMBL" id="JBHSGR010000001">
    <property type="protein sequence ID" value="MFC4691954.1"/>
    <property type="molecule type" value="Genomic_DNA"/>
</dbReference>
<comment type="similarity">
    <text evidence="8">Belongs to the binding-protein-dependent transport system permease family.</text>
</comment>
<dbReference type="PANTHER" id="PTHR30614">
    <property type="entry name" value="MEMBRANE COMPONENT OF AMINO ACID ABC TRANSPORTER"/>
    <property type="match status" value="1"/>
</dbReference>
<dbReference type="Pfam" id="PF00528">
    <property type="entry name" value="BPD_transp_1"/>
    <property type="match status" value="1"/>
</dbReference>
<dbReference type="CDD" id="cd06261">
    <property type="entry name" value="TM_PBP2"/>
    <property type="match status" value="1"/>
</dbReference>
<protein>
    <submittedName>
        <fullName evidence="10">Amino acid ABC transporter permease</fullName>
    </submittedName>
</protein>
<dbReference type="NCBIfam" id="TIGR01726">
    <property type="entry name" value="HEQRo_perm_3TM"/>
    <property type="match status" value="1"/>
</dbReference>
<name>A0ABV9LDE3_9ACTN</name>
<keyword evidence="7 8" id="KW-0472">Membrane</keyword>
<evidence type="ECO:0000256" key="7">
    <source>
        <dbReference type="ARBA" id="ARBA00023136"/>
    </source>
</evidence>
<dbReference type="Proteomes" id="UP001596025">
    <property type="component" value="Unassembled WGS sequence"/>
</dbReference>
<comment type="caution">
    <text evidence="10">The sequence shown here is derived from an EMBL/GenBank/DDBJ whole genome shotgun (WGS) entry which is preliminary data.</text>
</comment>
<evidence type="ECO:0000256" key="3">
    <source>
        <dbReference type="ARBA" id="ARBA00022475"/>
    </source>
</evidence>
<reference evidence="11" key="1">
    <citation type="journal article" date="2019" name="Int. J. Syst. Evol. Microbiol.">
        <title>The Global Catalogue of Microorganisms (GCM) 10K type strain sequencing project: providing services to taxonomists for standard genome sequencing and annotation.</title>
        <authorList>
            <consortium name="The Broad Institute Genomics Platform"/>
            <consortium name="The Broad Institute Genome Sequencing Center for Infectious Disease"/>
            <person name="Wu L."/>
            <person name="Ma J."/>
        </authorList>
    </citation>
    <scope>NUCLEOTIDE SEQUENCE [LARGE SCALE GENOMIC DNA]</scope>
    <source>
        <strain evidence="11">CCUG 62763</strain>
    </source>
</reference>
<evidence type="ECO:0000313" key="11">
    <source>
        <dbReference type="Proteomes" id="UP001596025"/>
    </source>
</evidence>
<keyword evidence="5" id="KW-0029">Amino-acid transport</keyword>
<dbReference type="Gene3D" id="1.10.3720.10">
    <property type="entry name" value="MetI-like"/>
    <property type="match status" value="1"/>
</dbReference>
<keyword evidence="3" id="KW-1003">Cell membrane</keyword>
<evidence type="ECO:0000256" key="2">
    <source>
        <dbReference type="ARBA" id="ARBA00022448"/>
    </source>
</evidence>
<keyword evidence="4 8" id="KW-0812">Transmembrane</keyword>
<feature type="transmembrane region" description="Helical" evidence="8">
    <location>
        <begin position="20"/>
        <end position="43"/>
    </location>
</feature>
<dbReference type="InterPro" id="IPR000515">
    <property type="entry name" value="MetI-like"/>
</dbReference>
<dbReference type="SUPFAM" id="SSF161098">
    <property type="entry name" value="MetI-like"/>
    <property type="match status" value="1"/>
</dbReference>
<feature type="transmembrane region" description="Helical" evidence="8">
    <location>
        <begin position="188"/>
        <end position="207"/>
    </location>
</feature>
<sequence length="218" mass="23073">MTGLLTSWGDWLPRLLEGLLTSLQLTVVSLLIGVPLGLALALLSSARNRAVRWTAIGLVEIGRGTPALVMLQFVYYGLPSAGLSLTAFVSAIAALSLTTAGYTSEILRGGLQAVPAGETEAAGALGMSRRDTLRYVIVPQGVRIALPSLMGFAILIFQATSLTFTISVVELLSQAYSIGAATFRYLDVLVLAGLLYLAVTIPAGWLTNGTERRLSRHL</sequence>
<gene>
    <name evidence="10" type="ORF">ACFO3M_00975</name>
</gene>
<organism evidence="10 11">
    <name type="scientific">Geodermatophilus arenarius</name>
    <dbReference type="NCBI Taxonomy" id="1137990"/>
    <lineage>
        <taxon>Bacteria</taxon>
        <taxon>Bacillati</taxon>
        <taxon>Actinomycetota</taxon>
        <taxon>Actinomycetes</taxon>
        <taxon>Geodermatophilales</taxon>
        <taxon>Geodermatophilaceae</taxon>
        <taxon>Geodermatophilus</taxon>
    </lineage>
</organism>
<evidence type="ECO:0000259" key="9">
    <source>
        <dbReference type="PROSITE" id="PS50928"/>
    </source>
</evidence>
<dbReference type="RefSeq" id="WP_387985185.1">
    <property type="nucleotide sequence ID" value="NZ_JBHSGR010000001.1"/>
</dbReference>
<evidence type="ECO:0000256" key="4">
    <source>
        <dbReference type="ARBA" id="ARBA00022692"/>
    </source>
</evidence>
<dbReference type="PROSITE" id="PS50928">
    <property type="entry name" value="ABC_TM1"/>
    <property type="match status" value="1"/>
</dbReference>
<dbReference type="InterPro" id="IPR043429">
    <property type="entry name" value="ArtM/GltK/GlnP/TcyL/YhdX-like"/>
</dbReference>
<accession>A0ABV9LDE3</accession>
<evidence type="ECO:0000256" key="1">
    <source>
        <dbReference type="ARBA" id="ARBA00004651"/>
    </source>
</evidence>
<evidence type="ECO:0000256" key="5">
    <source>
        <dbReference type="ARBA" id="ARBA00022970"/>
    </source>
</evidence>
<dbReference type="PANTHER" id="PTHR30614:SF0">
    <property type="entry name" value="L-CYSTINE TRANSPORT SYSTEM PERMEASE PROTEIN TCYL"/>
    <property type="match status" value="1"/>
</dbReference>
<keyword evidence="6 8" id="KW-1133">Transmembrane helix</keyword>
<dbReference type="InterPro" id="IPR010065">
    <property type="entry name" value="AA_ABC_transptr_permease_3TM"/>
</dbReference>
<evidence type="ECO:0000256" key="8">
    <source>
        <dbReference type="RuleBase" id="RU363032"/>
    </source>
</evidence>
<proteinExistence type="inferred from homology"/>
<evidence type="ECO:0000313" key="10">
    <source>
        <dbReference type="EMBL" id="MFC4691954.1"/>
    </source>
</evidence>